<accession>A0ABN1WAP2</accession>
<dbReference type="EMBL" id="BAAALN010000006">
    <property type="protein sequence ID" value="GAA1240101.1"/>
    <property type="molecule type" value="Genomic_DNA"/>
</dbReference>
<evidence type="ECO:0000313" key="2">
    <source>
        <dbReference type="Proteomes" id="UP001500653"/>
    </source>
</evidence>
<protein>
    <submittedName>
        <fullName evidence="1">Uncharacterized protein</fullName>
    </submittedName>
</protein>
<comment type="caution">
    <text evidence="1">The sequence shown here is derived from an EMBL/GenBank/DDBJ whole genome shotgun (WGS) entry which is preliminary data.</text>
</comment>
<organism evidence="1 2">
    <name type="scientific">Prauserella halophila</name>
    <dbReference type="NCBI Taxonomy" id="185641"/>
    <lineage>
        <taxon>Bacteria</taxon>
        <taxon>Bacillati</taxon>
        <taxon>Actinomycetota</taxon>
        <taxon>Actinomycetes</taxon>
        <taxon>Pseudonocardiales</taxon>
        <taxon>Pseudonocardiaceae</taxon>
        <taxon>Prauserella</taxon>
    </lineage>
</organism>
<proteinExistence type="predicted"/>
<dbReference type="RefSeq" id="WP_253862450.1">
    <property type="nucleotide sequence ID" value="NZ_BAAALN010000006.1"/>
</dbReference>
<evidence type="ECO:0000313" key="1">
    <source>
        <dbReference type="EMBL" id="GAA1240101.1"/>
    </source>
</evidence>
<dbReference type="Proteomes" id="UP001500653">
    <property type="component" value="Unassembled WGS sequence"/>
</dbReference>
<name>A0ABN1WAP2_9PSEU</name>
<gene>
    <name evidence="1" type="ORF">GCM10009676_26180</name>
</gene>
<keyword evidence="2" id="KW-1185">Reference proteome</keyword>
<sequence length="95" mass="9687">MRADEPEALDSGSNLLVRLGDVVARPPGATASLRPDPGAALARNVRLAGFLARAGAPVAAPSSAPPAGPHGTGADAVTFWRYVRHDRSAVPEPPT</sequence>
<reference evidence="1 2" key="1">
    <citation type="journal article" date="2019" name="Int. J. Syst. Evol. Microbiol.">
        <title>The Global Catalogue of Microorganisms (GCM) 10K type strain sequencing project: providing services to taxonomists for standard genome sequencing and annotation.</title>
        <authorList>
            <consortium name="The Broad Institute Genomics Platform"/>
            <consortium name="The Broad Institute Genome Sequencing Center for Infectious Disease"/>
            <person name="Wu L."/>
            <person name="Ma J."/>
        </authorList>
    </citation>
    <scope>NUCLEOTIDE SEQUENCE [LARGE SCALE GENOMIC DNA]</scope>
    <source>
        <strain evidence="1 2">JCM 13023</strain>
    </source>
</reference>